<organism evidence="10 11">
    <name type="scientific">Desulfobacca acetoxidans (strain ATCC 700848 / DSM 11109 / ASRB2)</name>
    <dbReference type="NCBI Taxonomy" id="880072"/>
    <lineage>
        <taxon>Bacteria</taxon>
        <taxon>Pseudomonadati</taxon>
        <taxon>Thermodesulfobacteriota</taxon>
        <taxon>Desulfobaccia</taxon>
        <taxon>Desulfobaccales</taxon>
        <taxon>Desulfobaccaceae</taxon>
        <taxon>Desulfobacca</taxon>
    </lineage>
</organism>
<dbReference type="InterPro" id="IPR025857">
    <property type="entry name" value="MacB_PCD"/>
</dbReference>
<feature type="transmembrane region" description="Helical" evidence="7">
    <location>
        <begin position="21"/>
        <end position="40"/>
    </location>
</feature>
<evidence type="ECO:0000256" key="7">
    <source>
        <dbReference type="SAM" id="Phobius"/>
    </source>
</evidence>
<dbReference type="Pfam" id="PF02687">
    <property type="entry name" value="FtsX"/>
    <property type="match status" value="2"/>
</dbReference>
<protein>
    <recommendedName>
        <fullName evidence="12">ABC transporter permease</fullName>
    </recommendedName>
</protein>
<dbReference type="GO" id="GO:0098797">
    <property type="term" value="C:plasma membrane protein complex"/>
    <property type="evidence" value="ECO:0007669"/>
    <property type="project" value="TreeGrafter"/>
</dbReference>
<evidence type="ECO:0008006" key="12">
    <source>
        <dbReference type="Google" id="ProtNLM"/>
    </source>
</evidence>
<dbReference type="KEGG" id="dao:Desac_1603"/>
<feature type="transmembrane region" description="Helical" evidence="7">
    <location>
        <begin position="399"/>
        <end position="423"/>
    </location>
</feature>
<feature type="domain" description="ABC3 transporter permease C-terminal" evidence="8">
    <location>
        <begin position="261"/>
        <end position="384"/>
    </location>
</feature>
<feature type="domain" description="MacB-like periplasmic core" evidence="9">
    <location>
        <begin position="20"/>
        <end position="209"/>
    </location>
</feature>
<dbReference type="STRING" id="880072.Desac_1603"/>
<dbReference type="EMBL" id="CP002629">
    <property type="protein sequence ID" value="AEB09455.1"/>
    <property type="molecule type" value="Genomic_DNA"/>
</dbReference>
<feature type="transmembrane region" description="Helical" evidence="7">
    <location>
        <begin position="261"/>
        <end position="283"/>
    </location>
</feature>
<feature type="domain" description="MacB-like periplasmic core" evidence="9">
    <location>
        <begin position="485"/>
        <end position="692"/>
    </location>
</feature>
<sequence length="852" mass="93116">MNTWMLRLPFRHLREHPGRSLLGILSIALGTAVYLSIALASSSALRSFQAGVAAVAGKAQLRLQSPGAALDEVLYAQVRRRPEVKHAAPVVETMVEIKGQESSSVVLLGIDPFSEGPLRDYQFLSGSGLDQEAFINFLTRPGWVMLSAPLAARLHLAPGDGFTAVVGALVRNLRVAGIFRTPGDLYPLEGAIMLMDLGQAQELLDRVGRLDYVDLIVEGDIETVAALLRGILPPGVEIATPGSQAEYMAGLVAAYRLNLSVLSAIALFVGMFLIYQSVTLSVVRRRREIGLLRTLGMTRGQVMLLFLTEGILSGVLGGLVGLVLGVALAQAALGMVAQSLTSLYQPAAAGEVWLEGRVLLQAWVLAVGATFLASWVPAREASRTKVRAVWYKEELEEKLAGWARSSFLMGIGVLGMAGIAALIKVGHGIPWPAFLSAFLILLGFSLFTPLVAWWLGWRLSPIFRRYLGFAGDMGCRYLSGSLSRSAVSIAALSTALGLVIAVVAMIGSFRQTVDDWVMRSISGDIFFGPAVFSTAGYDQFLPPEVLRDLQRDDRIADLYHYRCVRLPFKDRYILVIGGSFDILERHGGLWFLSGDPRGTVARARSEGQILVTEPFAETFGVEEGEWVDLPTPSGPQRLQIAGVFYDYRTDGAAVWMDRGLFQKFWHDDRLNAVRIYLKDQGRTKEFQADLRQKYQGRYRLSALSHRDLKDGILRIFDETFALTYALEGVAVLVAVFGIITTFLVLVMERERELALLQALGASRGQIMGMVLVESGLASLLSFVLGALAGSVLALLLILVINKQAFGWTIHLSFNPDIYWQSLLLVLVLGLAAGAYPAWRAIRPHLAVILKEE</sequence>
<feature type="transmembrane region" description="Helical" evidence="7">
    <location>
        <begin position="768"/>
        <end position="797"/>
    </location>
</feature>
<dbReference type="PANTHER" id="PTHR30489">
    <property type="entry name" value="LIPOPROTEIN-RELEASING SYSTEM TRANSMEMBRANE PROTEIN LOLE"/>
    <property type="match status" value="1"/>
</dbReference>
<dbReference type="HOGENOM" id="CLU_012341_0_0_7"/>
<evidence type="ECO:0000313" key="11">
    <source>
        <dbReference type="Proteomes" id="UP000000483"/>
    </source>
</evidence>
<feature type="transmembrane region" description="Helical" evidence="7">
    <location>
        <begin position="358"/>
        <end position="378"/>
    </location>
</feature>
<dbReference type="InterPro" id="IPR051447">
    <property type="entry name" value="Lipoprotein-release_system"/>
</dbReference>
<evidence type="ECO:0000259" key="9">
    <source>
        <dbReference type="Pfam" id="PF12704"/>
    </source>
</evidence>
<keyword evidence="6 7" id="KW-0472">Membrane</keyword>
<comment type="similarity">
    <text evidence="2">Belongs to the ABC-4 integral membrane protein family. LolC/E subfamily.</text>
</comment>
<feature type="transmembrane region" description="Helical" evidence="7">
    <location>
        <begin position="724"/>
        <end position="747"/>
    </location>
</feature>
<feature type="transmembrane region" description="Helical" evidence="7">
    <location>
        <begin position="304"/>
        <end position="333"/>
    </location>
</feature>
<feature type="domain" description="ABC3 transporter permease C-terminal" evidence="8">
    <location>
        <begin position="729"/>
        <end position="842"/>
    </location>
</feature>
<comment type="subcellular location">
    <subcellularLocation>
        <location evidence="1">Cell membrane</location>
        <topology evidence="1">Multi-pass membrane protein</topology>
    </subcellularLocation>
</comment>
<evidence type="ECO:0000256" key="5">
    <source>
        <dbReference type="ARBA" id="ARBA00022989"/>
    </source>
</evidence>
<evidence type="ECO:0000256" key="1">
    <source>
        <dbReference type="ARBA" id="ARBA00004651"/>
    </source>
</evidence>
<name>F2NHX0_DESAR</name>
<dbReference type="GO" id="GO:0044874">
    <property type="term" value="P:lipoprotein localization to outer membrane"/>
    <property type="evidence" value="ECO:0007669"/>
    <property type="project" value="TreeGrafter"/>
</dbReference>
<gene>
    <name evidence="10" type="ordered locus">Desac_1603</name>
</gene>
<keyword evidence="11" id="KW-1185">Reference proteome</keyword>
<evidence type="ECO:0000256" key="2">
    <source>
        <dbReference type="ARBA" id="ARBA00005236"/>
    </source>
</evidence>
<keyword evidence="3" id="KW-1003">Cell membrane</keyword>
<evidence type="ECO:0000256" key="4">
    <source>
        <dbReference type="ARBA" id="ARBA00022692"/>
    </source>
</evidence>
<dbReference type="RefSeq" id="WP_013706565.1">
    <property type="nucleotide sequence ID" value="NC_015388.1"/>
</dbReference>
<dbReference type="InterPro" id="IPR003838">
    <property type="entry name" value="ABC3_permease_C"/>
</dbReference>
<feature type="transmembrane region" description="Helical" evidence="7">
    <location>
        <begin position="817"/>
        <end position="838"/>
    </location>
</feature>
<evidence type="ECO:0000259" key="8">
    <source>
        <dbReference type="Pfam" id="PF02687"/>
    </source>
</evidence>
<dbReference type="OrthoDB" id="9780560at2"/>
<keyword evidence="4 7" id="KW-0812">Transmembrane</keyword>
<reference evidence="10 11" key="1">
    <citation type="journal article" date="2011" name="Stand. Genomic Sci.">
        <title>Complete genome sequence of the acetate-degrading sulfate reducer Desulfobacca acetoxidans type strain (ASRB2).</title>
        <authorList>
            <person name="Goker M."/>
            <person name="Teshima H."/>
            <person name="Lapidus A."/>
            <person name="Nolan M."/>
            <person name="Lucas S."/>
            <person name="Hammon N."/>
            <person name="Deshpande S."/>
            <person name="Cheng J.F."/>
            <person name="Tapia R."/>
            <person name="Han C."/>
            <person name="Goodwin L."/>
            <person name="Pitluck S."/>
            <person name="Huntemann M."/>
            <person name="Liolios K."/>
            <person name="Ivanova N."/>
            <person name="Pagani I."/>
            <person name="Mavromatis K."/>
            <person name="Ovchinikova G."/>
            <person name="Pati A."/>
            <person name="Chen A."/>
            <person name="Palaniappan K."/>
            <person name="Land M."/>
            <person name="Hauser L."/>
            <person name="Brambilla E.M."/>
            <person name="Rohde M."/>
            <person name="Spring S."/>
            <person name="Detter J.C."/>
            <person name="Woyke T."/>
            <person name="Bristow J."/>
            <person name="Eisen J.A."/>
            <person name="Markowitz V."/>
            <person name="Hugenholtz P."/>
            <person name="Kyrpides N.C."/>
            <person name="Klenk H.P."/>
        </authorList>
    </citation>
    <scope>NUCLEOTIDE SEQUENCE [LARGE SCALE GENOMIC DNA]</scope>
    <source>
        <strain evidence="11">ATCC 700848 / DSM 11109 / ASRB2</strain>
    </source>
</reference>
<reference evidence="11" key="2">
    <citation type="submission" date="2011-03" db="EMBL/GenBank/DDBJ databases">
        <title>The complete genome of Desulfobacca acetoxidans DSM 11109.</title>
        <authorList>
            <consortium name="US DOE Joint Genome Institute (JGI-PGF)"/>
            <person name="Lucas S."/>
            <person name="Copeland A."/>
            <person name="Lapidus A."/>
            <person name="Bruce D."/>
            <person name="Goodwin L."/>
            <person name="Pitluck S."/>
            <person name="Peters L."/>
            <person name="Kyrpides N."/>
            <person name="Mavromatis K."/>
            <person name="Ivanova N."/>
            <person name="Ovchinnikova G."/>
            <person name="Teshima H."/>
            <person name="Detter J.C."/>
            <person name="Han C."/>
            <person name="Land M."/>
            <person name="Hauser L."/>
            <person name="Markowitz V."/>
            <person name="Cheng J.-F."/>
            <person name="Hugenholtz P."/>
            <person name="Woyke T."/>
            <person name="Wu D."/>
            <person name="Spring S."/>
            <person name="Schueler E."/>
            <person name="Brambilla E."/>
            <person name="Klenk H.-P."/>
            <person name="Eisen J.A."/>
        </authorList>
    </citation>
    <scope>NUCLEOTIDE SEQUENCE [LARGE SCALE GENOMIC DNA]</scope>
    <source>
        <strain evidence="11">ATCC 700848 / DSM 11109 / ASRB2</strain>
    </source>
</reference>
<dbReference type="AlphaFoldDB" id="F2NHX0"/>
<dbReference type="Pfam" id="PF12704">
    <property type="entry name" value="MacB_PCD"/>
    <property type="match status" value="2"/>
</dbReference>
<evidence type="ECO:0000313" key="10">
    <source>
        <dbReference type="EMBL" id="AEB09455.1"/>
    </source>
</evidence>
<proteinExistence type="inferred from homology"/>
<dbReference type="eggNOG" id="COG0577">
    <property type="taxonomic scope" value="Bacteria"/>
</dbReference>
<dbReference type="Proteomes" id="UP000000483">
    <property type="component" value="Chromosome"/>
</dbReference>
<evidence type="ECO:0000256" key="6">
    <source>
        <dbReference type="ARBA" id="ARBA00023136"/>
    </source>
</evidence>
<accession>F2NHX0</accession>
<keyword evidence="5 7" id="KW-1133">Transmembrane helix</keyword>
<evidence type="ECO:0000256" key="3">
    <source>
        <dbReference type="ARBA" id="ARBA00022475"/>
    </source>
</evidence>
<feature type="transmembrane region" description="Helical" evidence="7">
    <location>
        <begin position="486"/>
        <end position="509"/>
    </location>
</feature>
<dbReference type="PANTHER" id="PTHR30489:SF0">
    <property type="entry name" value="LIPOPROTEIN-RELEASING SYSTEM TRANSMEMBRANE PROTEIN LOLE"/>
    <property type="match status" value="1"/>
</dbReference>
<feature type="transmembrane region" description="Helical" evidence="7">
    <location>
        <begin position="429"/>
        <end position="455"/>
    </location>
</feature>